<reference evidence="8 9" key="1">
    <citation type="submission" date="2022-04" db="EMBL/GenBank/DDBJ databases">
        <title>Gracilibacillus sp. isolated from saltern.</title>
        <authorList>
            <person name="Won M."/>
            <person name="Lee C.-M."/>
            <person name="Woen H.-Y."/>
            <person name="Kwon S.-W."/>
        </authorList>
    </citation>
    <scope>NUCLEOTIDE SEQUENCE [LARGE SCALE GENOMIC DNA]</scope>
    <source>
        <strain evidence="8 9">SSPM10-3</strain>
    </source>
</reference>
<accession>A0ABY4GGL9</accession>
<evidence type="ECO:0000256" key="4">
    <source>
        <dbReference type="ARBA" id="ARBA00022679"/>
    </source>
</evidence>
<keyword evidence="5" id="KW-0598">Phosphotransferase system</keyword>
<sequence>MLKKLFGKREEKQWSVSVYAPVNGKVVPLEDVPDPVFAEKMMGEGVAIWPDHDLVVAPVNGTIIQLFPTKHAIGIQAENGAEILIHIGLETVGLKGEGFTSYVQEGDKVKVGEKLIGFDQSIIREQAASPIIPMIITNSAEMRDIKMKDGINQVTAGVEEIIHINK</sequence>
<dbReference type="RefSeq" id="WP_244740387.1">
    <property type="nucleotide sequence ID" value="NZ_CP095071.1"/>
</dbReference>
<evidence type="ECO:0000259" key="7">
    <source>
        <dbReference type="PROSITE" id="PS51093"/>
    </source>
</evidence>
<dbReference type="Pfam" id="PF00358">
    <property type="entry name" value="PTS_EIIA_1"/>
    <property type="match status" value="1"/>
</dbReference>
<evidence type="ECO:0000256" key="2">
    <source>
        <dbReference type="ARBA" id="ARBA00022448"/>
    </source>
</evidence>
<protein>
    <submittedName>
        <fullName evidence="8">PTS glucose transporter subunit IIA</fullName>
    </submittedName>
</protein>
<name>A0ABY4GGL9_9BACI</name>
<dbReference type="Proteomes" id="UP000831537">
    <property type="component" value="Chromosome"/>
</dbReference>
<evidence type="ECO:0000313" key="8">
    <source>
        <dbReference type="EMBL" id="UOQ83470.1"/>
    </source>
</evidence>
<keyword evidence="6" id="KW-0418">Kinase</keyword>
<keyword evidence="2" id="KW-0813">Transport</keyword>
<proteinExistence type="predicted"/>
<keyword evidence="4" id="KW-0808">Transferase</keyword>
<evidence type="ECO:0000256" key="1">
    <source>
        <dbReference type="ARBA" id="ARBA00004496"/>
    </source>
</evidence>
<dbReference type="EMBL" id="CP095071">
    <property type="protein sequence ID" value="UOQ83470.1"/>
    <property type="molecule type" value="Genomic_DNA"/>
</dbReference>
<feature type="domain" description="PTS EIIA type-1" evidence="7">
    <location>
        <begin position="34"/>
        <end position="138"/>
    </location>
</feature>
<evidence type="ECO:0000256" key="6">
    <source>
        <dbReference type="ARBA" id="ARBA00022777"/>
    </source>
</evidence>
<dbReference type="PANTHER" id="PTHR45008:SF1">
    <property type="entry name" value="PTS SYSTEM GLUCOSE-SPECIFIC EIIA COMPONENT"/>
    <property type="match status" value="1"/>
</dbReference>
<gene>
    <name evidence="8" type="ORF">MUN87_11925</name>
</gene>
<dbReference type="SUPFAM" id="SSF51261">
    <property type="entry name" value="Duplicated hybrid motif"/>
    <property type="match status" value="1"/>
</dbReference>
<dbReference type="InterPro" id="IPR050890">
    <property type="entry name" value="PTS_EIIA_component"/>
</dbReference>
<dbReference type="InterPro" id="IPR001127">
    <property type="entry name" value="PTS_EIIA_1_perm"/>
</dbReference>
<dbReference type="PANTHER" id="PTHR45008">
    <property type="entry name" value="PTS SYSTEM GLUCOSE-SPECIFIC EIIA COMPONENT"/>
    <property type="match status" value="1"/>
</dbReference>
<comment type="subcellular location">
    <subcellularLocation>
        <location evidence="1">Cytoplasm</location>
    </subcellularLocation>
</comment>
<keyword evidence="9" id="KW-1185">Reference proteome</keyword>
<organism evidence="8 9">
    <name type="scientific">Gracilibacillus salinarum</name>
    <dbReference type="NCBI Taxonomy" id="2932255"/>
    <lineage>
        <taxon>Bacteria</taxon>
        <taxon>Bacillati</taxon>
        <taxon>Bacillota</taxon>
        <taxon>Bacilli</taxon>
        <taxon>Bacillales</taxon>
        <taxon>Bacillaceae</taxon>
        <taxon>Gracilibacillus</taxon>
    </lineage>
</organism>
<dbReference type="NCBIfam" id="TIGR00830">
    <property type="entry name" value="PTBA"/>
    <property type="match status" value="1"/>
</dbReference>
<evidence type="ECO:0000313" key="9">
    <source>
        <dbReference type="Proteomes" id="UP000831537"/>
    </source>
</evidence>
<evidence type="ECO:0000256" key="3">
    <source>
        <dbReference type="ARBA" id="ARBA00022597"/>
    </source>
</evidence>
<keyword evidence="3 8" id="KW-0762">Sugar transport</keyword>
<dbReference type="PROSITE" id="PS00371">
    <property type="entry name" value="PTS_EIIA_TYPE_1_HIS"/>
    <property type="match status" value="1"/>
</dbReference>
<evidence type="ECO:0000256" key="5">
    <source>
        <dbReference type="ARBA" id="ARBA00022683"/>
    </source>
</evidence>
<dbReference type="PROSITE" id="PS51093">
    <property type="entry name" value="PTS_EIIA_TYPE_1"/>
    <property type="match status" value="1"/>
</dbReference>
<dbReference type="Gene3D" id="2.70.70.10">
    <property type="entry name" value="Glucose Permease (Domain IIA)"/>
    <property type="match status" value="1"/>
</dbReference>
<dbReference type="InterPro" id="IPR011055">
    <property type="entry name" value="Dup_hybrid_motif"/>
</dbReference>